<evidence type="ECO:0000259" key="11">
    <source>
        <dbReference type="PROSITE" id="PS50862"/>
    </source>
</evidence>
<evidence type="ECO:0000256" key="8">
    <source>
        <dbReference type="ARBA" id="ARBA00031900"/>
    </source>
</evidence>
<keyword evidence="6" id="KW-0648">Protein biosynthesis</keyword>
<comment type="catalytic activity">
    <reaction evidence="9">
        <text>tRNA(Thr) + L-threonine + ATP = L-threonyl-tRNA(Thr) + AMP + diphosphate + H(+)</text>
        <dbReference type="Rhea" id="RHEA:24624"/>
        <dbReference type="Rhea" id="RHEA-COMP:9670"/>
        <dbReference type="Rhea" id="RHEA-COMP:9704"/>
        <dbReference type="ChEBI" id="CHEBI:15378"/>
        <dbReference type="ChEBI" id="CHEBI:30616"/>
        <dbReference type="ChEBI" id="CHEBI:33019"/>
        <dbReference type="ChEBI" id="CHEBI:57926"/>
        <dbReference type="ChEBI" id="CHEBI:78442"/>
        <dbReference type="ChEBI" id="CHEBI:78534"/>
        <dbReference type="ChEBI" id="CHEBI:456215"/>
        <dbReference type="EC" id="6.1.1.3"/>
    </reaction>
</comment>
<dbReference type="EMBL" id="CAKXYY010000007">
    <property type="protein sequence ID" value="CAH2352693.1"/>
    <property type="molecule type" value="Genomic_DNA"/>
</dbReference>
<sequence length="478" mass="54619">MKRLNLAKTSLRIRCVRWNSSQSSTNTNASISNKQLLYTQDASTPGSIFFLPHGTRVFNKLITFMKHQQMKYGFEEVVTPLIYKTKLWETSGHWQNYKDDMFKVVGNVQRDEVGAGAGAGAGATAEFENDTLSDSESTENHGHEHDHEGEHTYGLKPMNCPGHCLIFSKFERSYNELPVRLSDFSSLHRNEASGALSGLTRVRRFHQDDGHIFCELSQIEQEIDNTIKLIKDTYKIFGITDVQFKLSTRPEKAIGDLETWAKAEAALEKVLNATTINNWSIREGDGAFYGPKIDVLVTDAFSKEHQVGTIQLDFQLPERFQLKYVAKDGTRDNQPIMVHRAVFGSLERFFAILLDHYQGKWPFWLNPRQAIIIPVNEAHHRYCEEVAAVLRGDIVSERNEIAPMTGYNFYVDVDSRNETIGARIKDAISKGYSYIITIGDKDIEKGTVAVRTRESRKLKHYEVDELYNQFIELEKDFK</sequence>
<dbReference type="Gene3D" id="3.30.930.10">
    <property type="entry name" value="Bira Bifunctional Protein, Domain 2"/>
    <property type="match status" value="1"/>
</dbReference>
<accession>A0A9P0QQF0</accession>
<evidence type="ECO:0000256" key="5">
    <source>
        <dbReference type="ARBA" id="ARBA00022840"/>
    </source>
</evidence>
<dbReference type="InterPro" id="IPR045864">
    <property type="entry name" value="aa-tRNA-synth_II/BPL/LPL"/>
</dbReference>
<comment type="caution">
    <text evidence="12">The sequence shown here is derived from an EMBL/GenBank/DDBJ whole genome shotgun (WGS) entry which is preliminary data.</text>
</comment>
<evidence type="ECO:0000256" key="9">
    <source>
        <dbReference type="ARBA" id="ARBA00049515"/>
    </source>
</evidence>
<dbReference type="Pfam" id="PF00587">
    <property type="entry name" value="tRNA-synt_2b"/>
    <property type="match status" value="1"/>
</dbReference>
<dbReference type="InterPro" id="IPR002314">
    <property type="entry name" value="aa-tRNA-synt_IIb"/>
</dbReference>
<evidence type="ECO:0000256" key="1">
    <source>
        <dbReference type="ARBA" id="ARBA00008226"/>
    </source>
</evidence>
<evidence type="ECO:0000256" key="4">
    <source>
        <dbReference type="ARBA" id="ARBA00022741"/>
    </source>
</evidence>
<dbReference type="GO" id="GO:0070159">
    <property type="term" value="P:mitochondrial threonyl-tRNA aminoacylation"/>
    <property type="evidence" value="ECO:0007669"/>
    <property type="project" value="TreeGrafter"/>
</dbReference>
<feature type="region of interest" description="Disordered" evidence="10">
    <location>
        <begin position="115"/>
        <end position="153"/>
    </location>
</feature>
<reference evidence="12" key="1">
    <citation type="submission" date="2022-03" db="EMBL/GenBank/DDBJ databases">
        <authorList>
            <person name="Legras J.-L."/>
            <person name="Devillers H."/>
            <person name="Grondin C."/>
        </authorList>
    </citation>
    <scope>NUCLEOTIDE SEQUENCE</scope>
    <source>
        <strain evidence="12">CLIB 1423</strain>
    </source>
</reference>
<dbReference type="AlphaFoldDB" id="A0A9P0QQF0"/>
<keyword evidence="5" id="KW-0067">ATP-binding</keyword>
<dbReference type="InterPro" id="IPR004154">
    <property type="entry name" value="Anticodon-bd"/>
</dbReference>
<organism evidence="12 13">
    <name type="scientific">[Candida] railenensis</name>
    <dbReference type="NCBI Taxonomy" id="45579"/>
    <lineage>
        <taxon>Eukaryota</taxon>
        <taxon>Fungi</taxon>
        <taxon>Dikarya</taxon>
        <taxon>Ascomycota</taxon>
        <taxon>Saccharomycotina</taxon>
        <taxon>Pichiomycetes</taxon>
        <taxon>Debaryomycetaceae</taxon>
        <taxon>Kurtzmaniella</taxon>
    </lineage>
</organism>
<dbReference type="GO" id="GO:0005524">
    <property type="term" value="F:ATP binding"/>
    <property type="evidence" value="ECO:0007669"/>
    <property type="project" value="UniProtKB-KW"/>
</dbReference>
<feature type="compositionally biased region" description="Basic and acidic residues" evidence="10">
    <location>
        <begin position="138"/>
        <end position="153"/>
    </location>
</feature>
<dbReference type="InterPro" id="IPR047246">
    <property type="entry name" value="ThrRS_anticodon"/>
</dbReference>
<proteinExistence type="inferred from homology"/>
<dbReference type="GO" id="GO:0005739">
    <property type="term" value="C:mitochondrion"/>
    <property type="evidence" value="ECO:0007669"/>
    <property type="project" value="TreeGrafter"/>
</dbReference>
<dbReference type="PRINTS" id="PR01047">
    <property type="entry name" value="TRNASYNTHTHR"/>
</dbReference>
<dbReference type="CDD" id="cd00860">
    <property type="entry name" value="ThrRS_anticodon"/>
    <property type="match status" value="1"/>
</dbReference>
<dbReference type="PANTHER" id="PTHR11451:SF50">
    <property type="entry name" value="THREONINE--TRNA LIGASE, MITOCHONDRIAL"/>
    <property type="match status" value="1"/>
</dbReference>
<name>A0A9P0QQF0_9ASCO</name>
<comment type="similarity">
    <text evidence="1">Belongs to the class-II aminoacyl-tRNA synthetase family.</text>
</comment>
<keyword evidence="13" id="KW-1185">Reference proteome</keyword>
<keyword evidence="4" id="KW-0547">Nucleotide-binding</keyword>
<dbReference type="CDD" id="cd00771">
    <property type="entry name" value="ThrRS_core"/>
    <property type="match status" value="1"/>
</dbReference>
<dbReference type="Proteomes" id="UP000837801">
    <property type="component" value="Unassembled WGS sequence"/>
</dbReference>
<dbReference type="PANTHER" id="PTHR11451">
    <property type="entry name" value="THREONINE-TRNA LIGASE"/>
    <property type="match status" value="1"/>
</dbReference>
<dbReference type="InterPro" id="IPR036621">
    <property type="entry name" value="Anticodon-bd_dom_sf"/>
</dbReference>
<dbReference type="PROSITE" id="PS50862">
    <property type="entry name" value="AA_TRNA_LIGASE_II"/>
    <property type="match status" value="1"/>
</dbReference>
<evidence type="ECO:0000256" key="3">
    <source>
        <dbReference type="ARBA" id="ARBA00022598"/>
    </source>
</evidence>
<keyword evidence="3 12" id="KW-0436">Ligase</keyword>
<dbReference type="InterPro" id="IPR006195">
    <property type="entry name" value="aa-tRNA-synth_II"/>
</dbReference>
<gene>
    <name evidence="12" type="ORF">CLIB1423_07S05380</name>
</gene>
<evidence type="ECO:0000313" key="12">
    <source>
        <dbReference type="EMBL" id="CAH2352693.1"/>
    </source>
</evidence>
<feature type="domain" description="Aminoacyl-transfer RNA synthetases class-II family profile" evidence="11">
    <location>
        <begin position="46"/>
        <end position="362"/>
    </location>
</feature>
<evidence type="ECO:0000256" key="7">
    <source>
        <dbReference type="ARBA" id="ARBA00023146"/>
    </source>
</evidence>
<evidence type="ECO:0000256" key="6">
    <source>
        <dbReference type="ARBA" id="ARBA00022917"/>
    </source>
</evidence>
<dbReference type="InterPro" id="IPR033728">
    <property type="entry name" value="ThrRS_core"/>
</dbReference>
<dbReference type="SUPFAM" id="SSF55681">
    <property type="entry name" value="Class II aaRS and biotin synthetases"/>
    <property type="match status" value="1"/>
</dbReference>
<dbReference type="GO" id="GO:0004829">
    <property type="term" value="F:threonine-tRNA ligase activity"/>
    <property type="evidence" value="ECO:0007669"/>
    <property type="project" value="UniProtKB-EC"/>
</dbReference>
<dbReference type="SUPFAM" id="SSF52954">
    <property type="entry name" value="Class II aaRS ABD-related"/>
    <property type="match status" value="1"/>
</dbReference>
<keyword evidence="7" id="KW-0030">Aminoacyl-tRNA synthetase</keyword>
<dbReference type="Gene3D" id="3.40.50.800">
    <property type="entry name" value="Anticodon-binding domain"/>
    <property type="match status" value="1"/>
</dbReference>
<evidence type="ECO:0000256" key="2">
    <source>
        <dbReference type="ARBA" id="ARBA00013163"/>
    </source>
</evidence>
<evidence type="ECO:0000256" key="10">
    <source>
        <dbReference type="SAM" id="MobiDB-lite"/>
    </source>
</evidence>
<dbReference type="Pfam" id="PF03129">
    <property type="entry name" value="HGTP_anticodon"/>
    <property type="match status" value="1"/>
</dbReference>
<evidence type="ECO:0000313" key="13">
    <source>
        <dbReference type="Proteomes" id="UP000837801"/>
    </source>
</evidence>
<protein>
    <recommendedName>
        <fullName evidence="2">threonine--tRNA ligase</fullName>
        <ecNumber evidence="2">6.1.1.3</ecNumber>
    </recommendedName>
    <alternativeName>
        <fullName evidence="8">Threonyl-tRNA synthetase</fullName>
    </alternativeName>
</protein>
<dbReference type="InterPro" id="IPR002320">
    <property type="entry name" value="Thr-tRNA-ligase_IIa"/>
</dbReference>
<dbReference type="EC" id="6.1.1.3" evidence="2"/>
<feature type="compositionally biased region" description="Acidic residues" evidence="10">
    <location>
        <begin position="127"/>
        <end position="137"/>
    </location>
</feature>
<dbReference type="OrthoDB" id="5423599at2759"/>